<evidence type="ECO:0000313" key="2">
    <source>
        <dbReference type="EMBL" id="MBR8464550.1"/>
    </source>
</evidence>
<name>A0ABS5HJV6_9BACT</name>
<keyword evidence="1" id="KW-1133">Transmembrane helix</keyword>
<dbReference type="Proteomes" id="UP000682951">
    <property type="component" value="Unassembled WGS sequence"/>
</dbReference>
<dbReference type="RefSeq" id="WP_212142406.1">
    <property type="nucleotide sequence ID" value="NZ_JAGSSW010000009.1"/>
</dbReference>
<protein>
    <submittedName>
        <fullName evidence="2">Fatty-acid--CoA ligase</fullName>
    </submittedName>
</protein>
<evidence type="ECO:0000256" key="1">
    <source>
        <dbReference type="SAM" id="Phobius"/>
    </source>
</evidence>
<feature type="transmembrane region" description="Helical" evidence="1">
    <location>
        <begin position="6"/>
        <end position="30"/>
    </location>
</feature>
<organism evidence="2 3">
    <name type="scientific">Campylobacter anatolicus</name>
    <dbReference type="NCBI Taxonomy" id="2829105"/>
    <lineage>
        <taxon>Bacteria</taxon>
        <taxon>Pseudomonadati</taxon>
        <taxon>Campylobacterota</taxon>
        <taxon>Epsilonproteobacteria</taxon>
        <taxon>Campylobacterales</taxon>
        <taxon>Campylobacteraceae</taxon>
        <taxon>Campylobacter</taxon>
    </lineage>
</organism>
<keyword evidence="1" id="KW-0472">Membrane</keyword>
<accession>A0ABS5HJV6</accession>
<dbReference type="EMBL" id="JAGSSW010000009">
    <property type="protein sequence ID" value="MBR8464550.1"/>
    <property type="molecule type" value="Genomic_DNA"/>
</dbReference>
<proteinExistence type="predicted"/>
<gene>
    <name evidence="2" type="ORF">KDD93_08235</name>
</gene>
<sequence length="151" mass="17154">MISSKIIVVFIIVILLVAIAILLFALIKFISKGDTQPQQKVSKISSAQTKQLNINDLLRMVSDQNLDKNALFGLVRYFTTNLTIPLKVENKIPKEANAYFSFILLVCSHKNVDAKLISYLDTETKKKNPSYVIQIEESENQGIKNRKNRKN</sequence>
<reference evidence="2 3" key="1">
    <citation type="submission" date="2021-04" db="EMBL/GenBank/DDBJ databases">
        <title>Molecular and phenotypic characterization and identification of bacterial isolates recovered from the Anatolian ground squirrels (Spermophilus xanthoprymnus) and which have the potential to form a new species in the Campylobacter genus.</title>
        <authorList>
            <person name="Aydin F."/>
            <person name="Abay S."/>
            <person name="Kayman T."/>
            <person name="Karakaya E."/>
            <person name="Mustak H.K."/>
            <person name="Mustak I.B."/>
            <person name="Bilgin N."/>
            <person name="Duzler A."/>
            <person name="Sahin O."/>
            <person name="Guran O."/>
            <person name="Saticioglu I.B."/>
        </authorList>
    </citation>
    <scope>NUCLEOTIDE SEQUENCE [LARGE SCALE GENOMIC DNA]</scope>
    <source>
        <strain evidence="3">faydin-G24</strain>
    </source>
</reference>
<evidence type="ECO:0000313" key="3">
    <source>
        <dbReference type="Proteomes" id="UP000682951"/>
    </source>
</evidence>
<keyword evidence="1" id="KW-0812">Transmembrane</keyword>
<dbReference type="GO" id="GO:0016874">
    <property type="term" value="F:ligase activity"/>
    <property type="evidence" value="ECO:0007669"/>
    <property type="project" value="UniProtKB-KW"/>
</dbReference>
<keyword evidence="3" id="KW-1185">Reference proteome</keyword>
<comment type="caution">
    <text evidence="2">The sequence shown here is derived from an EMBL/GenBank/DDBJ whole genome shotgun (WGS) entry which is preliminary data.</text>
</comment>
<keyword evidence="2" id="KW-0436">Ligase</keyword>